<reference evidence="1" key="1">
    <citation type="submission" date="2020-07" db="EMBL/GenBank/DDBJ databases">
        <authorList>
            <person name="Nieuwenhuis M."/>
            <person name="Van De Peppel L.J.J."/>
        </authorList>
    </citation>
    <scope>NUCLEOTIDE SEQUENCE</scope>
    <source>
        <strain evidence="1">AP01</strain>
        <tissue evidence="1">Mycelium</tissue>
    </source>
</reference>
<proteinExistence type="predicted"/>
<name>A0A9P7K6J1_9AGAR</name>
<feature type="non-terminal residue" evidence="1">
    <location>
        <position position="430"/>
    </location>
</feature>
<protein>
    <recommendedName>
        <fullName evidence="3">DUF659 domain-containing protein</fullName>
    </recommendedName>
</protein>
<reference evidence="1" key="2">
    <citation type="submission" date="2021-10" db="EMBL/GenBank/DDBJ databases">
        <title>Phylogenomics reveals ancestral predisposition of the termite-cultivated fungus Termitomyces towards a domesticated lifestyle.</title>
        <authorList>
            <person name="Auxier B."/>
            <person name="Grum-Grzhimaylo A."/>
            <person name="Cardenas M.E."/>
            <person name="Lodge J.D."/>
            <person name="Laessoe T."/>
            <person name="Pedersen O."/>
            <person name="Smith M.E."/>
            <person name="Kuyper T.W."/>
            <person name="Franco-Molano E.A."/>
            <person name="Baroni T.J."/>
            <person name="Aanen D.K."/>
        </authorList>
    </citation>
    <scope>NUCLEOTIDE SEQUENCE</scope>
    <source>
        <strain evidence="1">AP01</strain>
        <tissue evidence="1">Mycelium</tissue>
    </source>
</reference>
<sequence length="430" mass="48678">PYLLNIADISAVHKTAENLLKIVLDEIKYVTEVLQVIIVAWCTDASSKSLKMQWLLWVQMPWIITLDCWCHQINLIVGNIFKVKGIFVKCIEDAIKVIKWFNNHSRALRMLNDIQQQKFLKVLCLILPILMHWTSHYLAICKKADAKKKAQEVIGILEGYNFWGNLKWVKNHLEPLAIAANITQSDNAHLDTVVLTLINLYQIYSDATCNFDETIAQAVLVSLKKCWAKADQPIFIVVLILNPYICSGCFARNSPYLFFASLWNQFSIKHSKLHNHIHPEKVQKEVLIKTNTLAKLGPPPQCKHAFGDNDGKEMIKVLVPTNNPAKSAHDSLNFTAIMNKMVTDASQEPTDALLGLVPAGQPRSAPCTSLTTSNPYYLTLKLLFHYPSASDSISASFWALIECWRAGKQGFENELEYHNFMNHDDSEAST</sequence>
<evidence type="ECO:0000313" key="2">
    <source>
        <dbReference type="Proteomes" id="UP000775547"/>
    </source>
</evidence>
<dbReference type="EMBL" id="JABCKV010000990">
    <property type="protein sequence ID" value="KAG5640226.1"/>
    <property type="molecule type" value="Genomic_DNA"/>
</dbReference>
<dbReference type="Proteomes" id="UP000775547">
    <property type="component" value="Unassembled WGS sequence"/>
</dbReference>
<dbReference type="SUPFAM" id="SSF53098">
    <property type="entry name" value="Ribonuclease H-like"/>
    <property type="match status" value="1"/>
</dbReference>
<dbReference type="OrthoDB" id="3257713at2759"/>
<organism evidence="1 2">
    <name type="scientific">Asterophora parasitica</name>
    <dbReference type="NCBI Taxonomy" id="117018"/>
    <lineage>
        <taxon>Eukaryota</taxon>
        <taxon>Fungi</taxon>
        <taxon>Dikarya</taxon>
        <taxon>Basidiomycota</taxon>
        <taxon>Agaricomycotina</taxon>
        <taxon>Agaricomycetes</taxon>
        <taxon>Agaricomycetidae</taxon>
        <taxon>Agaricales</taxon>
        <taxon>Tricholomatineae</taxon>
        <taxon>Lyophyllaceae</taxon>
        <taxon>Asterophora</taxon>
    </lineage>
</organism>
<evidence type="ECO:0008006" key="3">
    <source>
        <dbReference type="Google" id="ProtNLM"/>
    </source>
</evidence>
<accession>A0A9P7K6J1</accession>
<evidence type="ECO:0000313" key="1">
    <source>
        <dbReference type="EMBL" id="KAG5640226.1"/>
    </source>
</evidence>
<gene>
    <name evidence="1" type="ORF">DXG03_009768</name>
</gene>
<dbReference type="AlphaFoldDB" id="A0A9P7K6J1"/>
<comment type="caution">
    <text evidence="1">The sequence shown here is derived from an EMBL/GenBank/DDBJ whole genome shotgun (WGS) entry which is preliminary data.</text>
</comment>
<keyword evidence="2" id="KW-1185">Reference proteome</keyword>
<dbReference type="InterPro" id="IPR012337">
    <property type="entry name" value="RNaseH-like_sf"/>
</dbReference>